<dbReference type="Gene3D" id="1.25.40.10">
    <property type="entry name" value="Tetratricopeptide repeat domain"/>
    <property type="match status" value="2"/>
</dbReference>
<organism evidence="4 5">
    <name type="scientific">Methanococcus maripaludis</name>
    <name type="common">Methanococcus deltae</name>
    <dbReference type="NCBI Taxonomy" id="39152"/>
    <lineage>
        <taxon>Archaea</taxon>
        <taxon>Methanobacteriati</taxon>
        <taxon>Methanobacteriota</taxon>
        <taxon>Methanomada group</taxon>
        <taxon>Methanococci</taxon>
        <taxon>Methanococcales</taxon>
        <taxon>Methanococcaceae</taxon>
        <taxon>Methanococcus</taxon>
    </lineage>
</organism>
<feature type="repeat" description="TPR" evidence="3">
    <location>
        <begin position="95"/>
        <end position="128"/>
    </location>
</feature>
<dbReference type="PANTHER" id="PTHR44943">
    <property type="entry name" value="CELLULOSE SYNTHASE OPERON PROTEIN C"/>
    <property type="match status" value="1"/>
</dbReference>
<dbReference type="AlphaFoldDB" id="A0A7J9PG76"/>
<protein>
    <submittedName>
        <fullName evidence="4">Tetratricopeptide (TPR) repeat protein</fullName>
    </submittedName>
</protein>
<dbReference type="PANTHER" id="PTHR44943:SF8">
    <property type="entry name" value="TPR REPEAT-CONTAINING PROTEIN MJ0263"/>
    <property type="match status" value="1"/>
</dbReference>
<dbReference type="InterPro" id="IPR051685">
    <property type="entry name" value="Ycf3/AcsC/BcsC/TPR_MFPF"/>
</dbReference>
<dbReference type="InterPro" id="IPR013105">
    <property type="entry name" value="TPR_2"/>
</dbReference>
<sequence length="197" mass="22678">MKKLFLFIFGIILVSSFSGCTDNTDYVAKGDSYLSQGRYEMAILNYDIALDSIFYKINPNDEIYKNKGIALENLERYDESLSSYVRAYEIDPENIDTLCHVGNLLLKLERYNDALPYYEKALSIKPETEDALYGKARVLQFQENYAQANGYYDEVLILNENNTQALYNKGLTLQKIGKYSEANIYIERAKELTNAQN</sequence>
<evidence type="ECO:0000256" key="2">
    <source>
        <dbReference type="ARBA" id="ARBA00022803"/>
    </source>
</evidence>
<evidence type="ECO:0000313" key="4">
    <source>
        <dbReference type="EMBL" id="MBA2861768.1"/>
    </source>
</evidence>
<dbReference type="PROSITE" id="PS51257">
    <property type="entry name" value="PROKAR_LIPOPROTEIN"/>
    <property type="match status" value="1"/>
</dbReference>
<reference evidence="4 5" key="1">
    <citation type="submission" date="2020-07" db="EMBL/GenBank/DDBJ databases">
        <title>Genomic Encyclopedia of Type Strains, Phase IV (KMG-V): Genome sequencing to study the core and pangenomes of soil and plant-associated prokaryotes.</title>
        <authorList>
            <person name="Whitman W."/>
        </authorList>
    </citation>
    <scope>NUCLEOTIDE SEQUENCE [LARGE SCALE GENOMIC DNA]</scope>
    <source>
        <strain evidence="4 5">C8</strain>
    </source>
</reference>
<dbReference type="SUPFAM" id="SSF48452">
    <property type="entry name" value="TPR-like"/>
    <property type="match status" value="1"/>
</dbReference>
<dbReference type="InterPro" id="IPR019734">
    <property type="entry name" value="TPR_rpt"/>
</dbReference>
<name>A0A7J9PG76_METMI</name>
<gene>
    <name evidence="4" type="ORF">HNP90_000647</name>
</gene>
<dbReference type="InterPro" id="IPR011990">
    <property type="entry name" value="TPR-like_helical_dom_sf"/>
</dbReference>
<dbReference type="SMART" id="SM00028">
    <property type="entry name" value="TPR"/>
    <property type="match status" value="5"/>
</dbReference>
<dbReference type="EMBL" id="JACDUL010000002">
    <property type="protein sequence ID" value="MBA2861768.1"/>
    <property type="molecule type" value="Genomic_DNA"/>
</dbReference>
<evidence type="ECO:0000256" key="3">
    <source>
        <dbReference type="PROSITE-ProRule" id="PRU00339"/>
    </source>
</evidence>
<keyword evidence="1" id="KW-0677">Repeat</keyword>
<comment type="caution">
    <text evidence="4">The sequence shown here is derived from an EMBL/GenBank/DDBJ whole genome shotgun (WGS) entry which is preliminary data.</text>
</comment>
<evidence type="ECO:0000256" key="1">
    <source>
        <dbReference type="ARBA" id="ARBA00022737"/>
    </source>
</evidence>
<dbReference type="PROSITE" id="PS50005">
    <property type="entry name" value="TPR"/>
    <property type="match status" value="2"/>
</dbReference>
<dbReference type="Pfam" id="PF12895">
    <property type="entry name" value="ANAPC3"/>
    <property type="match status" value="1"/>
</dbReference>
<feature type="repeat" description="TPR" evidence="3">
    <location>
        <begin position="61"/>
        <end position="94"/>
    </location>
</feature>
<proteinExistence type="predicted"/>
<dbReference type="Pfam" id="PF07719">
    <property type="entry name" value="TPR_2"/>
    <property type="match status" value="1"/>
</dbReference>
<dbReference type="Pfam" id="PF13181">
    <property type="entry name" value="TPR_8"/>
    <property type="match status" value="1"/>
</dbReference>
<keyword evidence="2 3" id="KW-0802">TPR repeat</keyword>
<dbReference type="PROSITE" id="PS50293">
    <property type="entry name" value="TPR_REGION"/>
    <property type="match status" value="1"/>
</dbReference>
<accession>A0A7J9PG76</accession>
<dbReference type="RefSeq" id="WP_011976418.1">
    <property type="nucleotide sequence ID" value="NZ_JACDUL010000002.1"/>
</dbReference>
<dbReference type="Proteomes" id="UP000533207">
    <property type="component" value="Unassembled WGS sequence"/>
</dbReference>
<evidence type="ECO:0000313" key="5">
    <source>
        <dbReference type="Proteomes" id="UP000533207"/>
    </source>
</evidence>